<dbReference type="AlphaFoldDB" id="I3EJG0"/>
<keyword evidence="11" id="KW-0862">Zinc</keyword>
<evidence type="ECO:0000256" key="15">
    <source>
        <dbReference type="ARBA" id="ARBA00023306"/>
    </source>
</evidence>
<evidence type="ECO:0000259" key="17">
    <source>
        <dbReference type="PROSITE" id="PS50051"/>
    </source>
</evidence>
<dbReference type="GO" id="GO:1902975">
    <property type="term" value="P:mitotic DNA replication initiation"/>
    <property type="evidence" value="ECO:0007669"/>
    <property type="project" value="TreeGrafter"/>
</dbReference>
<evidence type="ECO:0000256" key="8">
    <source>
        <dbReference type="ARBA" id="ARBA00022771"/>
    </source>
</evidence>
<dbReference type="PRINTS" id="PR01658">
    <property type="entry name" value="MCMPROTEIN2"/>
</dbReference>
<dbReference type="InParanoid" id="I3EJG0"/>
<evidence type="ECO:0000256" key="6">
    <source>
        <dbReference type="ARBA" id="ARBA00022723"/>
    </source>
</evidence>
<dbReference type="InterPro" id="IPR008045">
    <property type="entry name" value="MCM2"/>
</dbReference>
<dbReference type="VEuPathDB" id="MicrosporidiaDB:NEQG_00127"/>
<dbReference type="PROSITE" id="PS50051">
    <property type="entry name" value="MCM_2"/>
    <property type="match status" value="1"/>
</dbReference>
<dbReference type="GO" id="GO:0005524">
    <property type="term" value="F:ATP binding"/>
    <property type="evidence" value="ECO:0007669"/>
    <property type="project" value="UniProtKB-KW"/>
</dbReference>
<evidence type="ECO:0000256" key="5">
    <source>
        <dbReference type="ARBA" id="ARBA00022705"/>
    </source>
</evidence>
<comment type="subcellular location">
    <subcellularLocation>
        <location evidence="1">Nucleus</location>
    </subcellularLocation>
</comment>
<dbReference type="InterPro" id="IPR001208">
    <property type="entry name" value="MCM_dom"/>
</dbReference>
<dbReference type="Pfam" id="PF17855">
    <property type="entry name" value="MCM_lid"/>
    <property type="match status" value="1"/>
</dbReference>
<dbReference type="GO" id="GO:0043138">
    <property type="term" value="F:3'-5' DNA helicase activity"/>
    <property type="evidence" value="ECO:0007669"/>
    <property type="project" value="TreeGrafter"/>
</dbReference>
<dbReference type="PRINTS" id="PR01657">
    <property type="entry name" value="MCMFAMILY"/>
</dbReference>
<keyword evidence="14" id="KW-0539">Nucleus</keyword>
<dbReference type="InterPro" id="IPR027417">
    <property type="entry name" value="P-loop_NTPase"/>
</dbReference>
<evidence type="ECO:0000256" key="2">
    <source>
        <dbReference type="ARBA" id="ARBA00008010"/>
    </source>
</evidence>
<dbReference type="GO" id="GO:0006279">
    <property type="term" value="P:premeiotic DNA replication"/>
    <property type="evidence" value="ECO:0007669"/>
    <property type="project" value="UniProtKB-ARBA"/>
</dbReference>
<keyword evidence="5" id="KW-0235">DNA replication</keyword>
<dbReference type="EMBL" id="GL870876">
    <property type="protein sequence ID" value="EIJ89357.1"/>
    <property type="molecule type" value="Genomic_DNA"/>
</dbReference>
<feature type="region of interest" description="Disordered" evidence="16">
    <location>
        <begin position="1"/>
        <end position="45"/>
    </location>
</feature>
<evidence type="ECO:0000256" key="12">
    <source>
        <dbReference type="ARBA" id="ARBA00022840"/>
    </source>
</evidence>
<dbReference type="SUPFAM" id="SSF52540">
    <property type="entry name" value="P-loop containing nucleoside triphosphate hydrolases"/>
    <property type="match status" value="1"/>
</dbReference>
<evidence type="ECO:0000256" key="16">
    <source>
        <dbReference type="SAM" id="MobiDB-lite"/>
    </source>
</evidence>
<dbReference type="GO" id="GO:0031261">
    <property type="term" value="C:DNA replication preinitiation complex"/>
    <property type="evidence" value="ECO:0007669"/>
    <property type="project" value="UniProtKB-ARBA"/>
</dbReference>
<dbReference type="STRING" id="935791.I3EJG0"/>
<dbReference type="PANTHER" id="PTHR11630:SF44">
    <property type="entry name" value="DNA REPLICATION LICENSING FACTOR MCM2"/>
    <property type="match status" value="1"/>
</dbReference>
<dbReference type="SMART" id="SM00350">
    <property type="entry name" value="MCM"/>
    <property type="match status" value="1"/>
</dbReference>
<dbReference type="Gene3D" id="2.40.50.140">
    <property type="entry name" value="Nucleic acid-binding proteins"/>
    <property type="match status" value="1"/>
</dbReference>
<dbReference type="FunCoup" id="I3EJG0">
    <property type="interactions" value="255"/>
</dbReference>
<dbReference type="GO" id="GO:0016787">
    <property type="term" value="F:hydrolase activity"/>
    <property type="evidence" value="ECO:0007669"/>
    <property type="project" value="UniProtKB-KW"/>
</dbReference>
<evidence type="ECO:0000256" key="11">
    <source>
        <dbReference type="ARBA" id="ARBA00022833"/>
    </source>
</evidence>
<reference evidence="18" key="1">
    <citation type="submission" date="2011-01" db="EMBL/GenBank/DDBJ databases">
        <title>The Genome Sequence of Nematocida parisii strain ERTm3.</title>
        <authorList>
            <consortium name="The Broad Institute Genome Sequencing Platform"/>
            <consortium name="The Broad Institute Genome Sequencing Center for Infectious Disease"/>
            <person name="Cuomo C."/>
            <person name="Troemel E."/>
            <person name="Young S.K."/>
            <person name="Zeng Q."/>
            <person name="Gargeya S."/>
            <person name="Fitzgerald M."/>
            <person name="Haas B."/>
            <person name="Abouelleil A."/>
            <person name="Alvarado L."/>
            <person name="Arachchi H.M."/>
            <person name="Berlin A."/>
            <person name="Chapman S.B."/>
            <person name="Gearin G."/>
            <person name="Goldberg J."/>
            <person name="Griggs A."/>
            <person name="Gujja S."/>
            <person name="Hansen M."/>
            <person name="Heiman D."/>
            <person name="Howarth C."/>
            <person name="Larimer J."/>
            <person name="Lui A."/>
            <person name="MacDonald P.J.P."/>
            <person name="McCowen C."/>
            <person name="Montmayeur A."/>
            <person name="Murphy C."/>
            <person name="Neiman D."/>
            <person name="Pearson M."/>
            <person name="Priest M."/>
            <person name="Roberts A."/>
            <person name="Saif S."/>
            <person name="Shea T."/>
            <person name="Sisk P."/>
            <person name="Stolte C."/>
            <person name="Sykes S."/>
            <person name="Wortman J."/>
            <person name="Nusbaum C."/>
            <person name="Birren B."/>
        </authorList>
    </citation>
    <scope>NUCLEOTIDE SEQUENCE</scope>
    <source>
        <strain evidence="18">ERTm3</strain>
    </source>
</reference>
<dbReference type="OrthoDB" id="844at2759"/>
<accession>I3EJG0</accession>
<dbReference type="GO" id="GO:0000727">
    <property type="term" value="P:double-strand break repair via break-induced replication"/>
    <property type="evidence" value="ECO:0007669"/>
    <property type="project" value="TreeGrafter"/>
</dbReference>
<protein>
    <recommendedName>
        <fullName evidence="4">DNA replication licensing factor MCM2</fullName>
        <ecNumber evidence="3">3.6.4.12</ecNumber>
    </recommendedName>
</protein>
<keyword evidence="9" id="KW-0378">Hydrolase</keyword>
<dbReference type="Pfam" id="PF14551">
    <property type="entry name" value="MCM_N"/>
    <property type="match status" value="1"/>
</dbReference>
<keyword evidence="7" id="KW-0547">Nucleotide-binding</keyword>
<evidence type="ECO:0000256" key="13">
    <source>
        <dbReference type="ARBA" id="ARBA00023125"/>
    </source>
</evidence>
<dbReference type="Proteomes" id="UP000002872">
    <property type="component" value="Unassembled WGS sequence"/>
</dbReference>
<evidence type="ECO:0000256" key="14">
    <source>
        <dbReference type="ARBA" id="ARBA00023242"/>
    </source>
</evidence>
<dbReference type="SUPFAM" id="SSF50249">
    <property type="entry name" value="Nucleic acid-binding proteins"/>
    <property type="match status" value="1"/>
</dbReference>
<dbReference type="InterPro" id="IPR033762">
    <property type="entry name" value="MCM_OB"/>
</dbReference>
<dbReference type="InterPro" id="IPR012340">
    <property type="entry name" value="NA-bd_OB-fold"/>
</dbReference>
<evidence type="ECO:0000313" key="18">
    <source>
        <dbReference type="EMBL" id="EIJ89357.1"/>
    </source>
</evidence>
<dbReference type="HOGENOM" id="CLU_000995_0_1_1"/>
<keyword evidence="6" id="KW-0479">Metal-binding</keyword>
<dbReference type="Gene3D" id="3.40.50.300">
    <property type="entry name" value="P-loop containing nucleotide triphosphate hydrolases"/>
    <property type="match status" value="1"/>
</dbReference>
<name>I3EJG0_NEMP3</name>
<sequence>MNGDTESDTFNSSSDIDRIELEDSGVDPNEDDLFGNDYSRDYVDNPLLDRYETEDEEYAPPLTKKEFESAEREISQALGIEDESEDEYLAAEEESDLSRVEEPLNNFSLLQKHIHTVDVQERVKKEVVQFLKGSKKKYLESINQMASLNRQSIYVDYFELEGYSSAIALAAVTFPARVLPLFNEALQSVVRGIFPKYSFIKPVVIFRLVNIPTHDHIRTLRNSHLNTLVQVSGIITKRSRVYPIVSLVKYTCQKCRAIIGPFLVESDAQKPKRCTECQGAGSLQVNQSETVYRDYQKLTMQEVPGSIPPGRLPRSKEVILQYDLIDCVRPGDEIEIIGTYKNTFSSAVNKSGMPTFYTCIEALSIVKKEDESSIINITPEDEKEIQRLSRLPGIHEVIIRSIAPSIHGHYQAKRAIAAAVFGGVPKHSENNHKVRGDINVLLLGDPGMAKSQLLKYVQSIAHRAVFSTGQGASAVGLTAMVKKDSVTKEWTLEGGALVLADKGICLIDEFDKMKDTDRVSIHEAMEQQSISISKAGIVTSLQARCAIIAAANPIRGKYNPSYTFQQNVNLSDPIISRFDVICVIQDEGNPEKDKMLAQFIVNSHRASASAPTAPEPGMQGGSEIIPQDILRKYIAYARERITPRIEKFDTERISSLYATLRKESSIARGIPITVRHVESMVRIAEASARMHLREVVMQGDIDMAVEVVLDSFCRTQKAAVRRQLQMKFKKYLPKKEDSLISSISLIKSLFAREENKPSSDGRVKVKEFKSKTSSLGLSHKNIFNTSLFQNEFALSECGEYITRK</sequence>
<dbReference type="GO" id="GO:0003697">
    <property type="term" value="F:single-stranded DNA binding"/>
    <property type="evidence" value="ECO:0007669"/>
    <property type="project" value="TreeGrafter"/>
</dbReference>
<dbReference type="FunFam" id="3.40.50.300:FF:000138">
    <property type="entry name" value="DNA helicase"/>
    <property type="match status" value="1"/>
</dbReference>
<evidence type="ECO:0000256" key="9">
    <source>
        <dbReference type="ARBA" id="ARBA00022801"/>
    </source>
</evidence>
<organism evidence="18 19">
    <name type="scientific">Nematocida parisii (strain ERTm3)</name>
    <name type="common">Nematode killer fungus</name>
    <dbReference type="NCBI Taxonomy" id="935791"/>
    <lineage>
        <taxon>Eukaryota</taxon>
        <taxon>Fungi</taxon>
        <taxon>Fungi incertae sedis</taxon>
        <taxon>Microsporidia</taxon>
        <taxon>Nematocida</taxon>
    </lineage>
</organism>
<evidence type="ECO:0000256" key="4">
    <source>
        <dbReference type="ARBA" id="ARBA00018925"/>
    </source>
</evidence>
<dbReference type="GO" id="GO:0008270">
    <property type="term" value="F:zinc ion binding"/>
    <property type="evidence" value="ECO:0007669"/>
    <property type="project" value="UniProtKB-KW"/>
</dbReference>
<evidence type="ECO:0000256" key="10">
    <source>
        <dbReference type="ARBA" id="ARBA00022806"/>
    </source>
</evidence>
<evidence type="ECO:0000256" key="1">
    <source>
        <dbReference type="ARBA" id="ARBA00004123"/>
    </source>
</evidence>
<dbReference type="EC" id="3.6.4.12" evidence="3"/>
<comment type="similarity">
    <text evidence="2">Belongs to the MCM family.</text>
</comment>
<keyword evidence="15" id="KW-0131">Cell cycle</keyword>
<dbReference type="GO" id="GO:0017116">
    <property type="term" value="F:single-stranded DNA helicase activity"/>
    <property type="evidence" value="ECO:0007669"/>
    <property type="project" value="TreeGrafter"/>
</dbReference>
<dbReference type="InterPro" id="IPR018525">
    <property type="entry name" value="MCM_CS"/>
</dbReference>
<dbReference type="PROSITE" id="PS00847">
    <property type="entry name" value="MCM_1"/>
    <property type="match status" value="1"/>
</dbReference>
<keyword evidence="13" id="KW-0238">DNA-binding</keyword>
<evidence type="ECO:0000313" key="19">
    <source>
        <dbReference type="Proteomes" id="UP000002872"/>
    </source>
</evidence>
<dbReference type="Gene3D" id="2.20.28.10">
    <property type="match status" value="1"/>
</dbReference>
<dbReference type="GO" id="GO:0005656">
    <property type="term" value="C:nuclear pre-replicative complex"/>
    <property type="evidence" value="ECO:0007669"/>
    <property type="project" value="UniProtKB-ARBA"/>
</dbReference>
<feature type="compositionally biased region" description="Acidic residues" evidence="16">
    <location>
        <begin position="22"/>
        <end position="34"/>
    </location>
</feature>
<dbReference type="InterPro" id="IPR027925">
    <property type="entry name" value="MCM_N"/>
</dbReference>
<dbReference type="OMA" id="KFARYTH"/>
<dbReference type="GO" id="GO:0043596">
    <property type="term" value="C:nuclear replication fork"/>
    <property type="evidence" value="ECO:0007669"/>
    <property type="project" value="UniProtKB-ARBA"/>
</dbReference>
<keyword evidence="12" id="KW-0067">ATP-binding</keyword>
<gene>
    <name evidence="18" type="ORF">NEQG_00127</name>
</gene>
<dbReference type="Gene3D" id="3.30.1640.10">
    <property type="entry name" value="mini-chromosome maintenance (MCM) complex, chain A, domain 1"/>
    <property type="match status" value="1"/>
</dbReference>
<proteinExistence type="inferred from homology"/>
<dbReference type="PANTHER" id="PTHR11630">
    <property type="entry name" value="DNA REPLICATION LICENSING FACTOR MCM FAMILY MEMBER"/>
    <property type="match status" value="1"/>
</dbReference>
<evidence type="ECO:0000256" key="3">
    <source>
        <dbReference type="ARBA" id="ARBA00012551"/>
    </source>
</evidence>
<feature type="domain" description="MCM C-terminal AAA(+) ATPase" evidence="17">
    <location>
        <begin position="394"/>
        <end position="600"/>
    </location>
</feature>
<dbReference type="GO" id="GO:0042555">
    <property type="term" value="C:MCM complex"/>
    <property type="evidence" value="ECO:0007669"/>
    <property type="project" value="InterPro"/>
</dbReference>
<evidence type="ECO:0000256" key="7">
    <source>
        <dbReference type="ARBA" id="ARBA00022741"/>
    </source>
</evidence>
<keyword evidence="10" id="KW-0347">Helicase</keyword>
<dbReference type="Pfam" id="PF17207">
    <property type="entry name" value="MCM_OB"/>
    <property type="match status" value="1"/>
</dbReference>
<keyword evidence="8" id="KW-0863">Zinc-finger</keyword>
<dbReference type="InterPro" id="IPR041562">
    <property type="entry name" value="MCM_lid"/>
</dbReference>
<dbReference type="Pfam" id="PF00493">
    <property type="entry name" value="MCM"/>
    <property type="match status" value="1"/>
</dbReference>
<dbReference type="InterPro" id="IPR031327">
    <property type="entry name" value="MCM"/>
</dbReference>
<keyword evidence="19" id="KW-1185">Reference proteome</keyword>